<feature type="transmembrane region" description="Helical" evidence="1">
    <location>
        <begin position="360"/>
        <end position="387"/>
    </location>
</feature>
<sequence>MDFAPNQSRPSILLCFFHILVSSRGENTNEKSYNFGTFLLPNLRYIISSSPCITHFLHHKLDFYSHNLDKSSPHLLNPFTVNQIPPKLSWPNEYRSLLMLTRTHSRIRSYTRHSKRFCHFMIFYSNPAPSADTLGFLLRLFVLQFFDNGFKLGPRYGGNNFFHGDNFYALHIARREQNVGDKIYTHCCLRGDHRSAILPNFGQLFLAGDSVTMCLHSPRMSSPNRQNFKCFQDFRDENLFPLFSVIQAQTAFRYDVYLPAVKVRQLRNGVDSLNELENAARYIVLHILAGRANANVSTSCLQDLEGCSFPMITTHESTSLWAAYVYKSTPVAVGAKNLHFLTCYSRSEVTFSTYTTPFDVYIWGAIAASIICVAVTAHGLVSLIHVIRRDDKVGINMKTLPDVTFRIMGILLDQIDGLAVKSGNYTELRVLLAVWVMVATVMTSSYKGLVILGLNAPPPSQYLDKFEEISCKTGKSSIAFNDSNYLYPGRIFYPMNFYMTIGILQSPYFSKLRASLISKSSCFSILSTPLQRPLADYLNTQSYSFYDSLYSNRFIDMTGLKIDPLLAQLIDPGQRPFPASLKPYLANKIGTSNISRDAIYSGIEEELLSCGKSVFIGSKEDVTAYQIHLKKTYPLAKPFHISKNFIPLGLTGWRFETLHSLKIVKVFKNLIESGIYDKLLEFERLRGSGVIEIRRNVLNVTKVKKKKSKIIELEGSIQTLFYIWGYAIVISVMVGTFELMHYQIYMRCGYKLIF</sequence>
<proteinExistence type="predicted"/>
<name>A0A226DPT5_FOLCA</name>
<dbReference type="OrthoDB" id="8299140at2759"/>
<comment type="caution">
    <text evidence="3">The sequence shown here is derived from an EMBL/GenBank/DDBJ whole genome shotgun (WGS) entry which is preliminary data.</text>
</comment>
<evidence type="ECO:0000256" key="2">
    <source>
        <dbReference type="SAM" id="SignalP"/>
    </source>
</evidence>
<organism evidence="3 4">
    <name type="scientific">Folsomia candida</name>
    <name type="common">Springtail</name>
    <dbReference type="NCBI Taxonomy" id="158441"/>
    <lineage>
        <taxon>Eukaryota</taxon>
        <taxon>Metazoa</taxon>
        <taxon>Ecdysozoa</taxon>
        <taxon>Arthropoda</taxon>
        <taxon>Hexapoda</taxon>
        <taxon>Collembola</taxon>
        <taxon>Entomobryomorpha</taxon>
        <taxon>Isotomoidea</taxon>
        <taxon>Isotomidae</taxon>
        <taxon>Proisotominae</taxon>
        <taxon>Folsomia</taxon>
    </lineage>
</organism>
<accession>A0A226DPT5</accession>
<feature type="chain" id="PRO_5012217695" evidence="2">
    <location>
        <begin position="26"/>
        <end position="754"/>
    </location>
</feature>
<protein>
    <submittedName>
        <fullName evidence="3">Uncharacterized protein</fullName>
    </submittedName>
</protein>
<keyword evidence="4" id="KW-1185">Reference proteome</keyword>
<evidence type="ECO:0000256" key="1">
    <source>
        <dbReference type="SAM" id="Phobius"/>
    </source>
</evidence>
<keyword evidence="2" id="KW-0732">Signal</keyword>
<keyword evidence="1" id="KW-1133">Transmembrane helix</keyword>
<keyword evidence="1" id="KW-0812">Transmembrane</keyword>
<gene>
    <name evidence="3" type="ORF">Fcan01_19202</name>
</gene>
<feature type="transmembrane region" description="Helical" evidence="1">
    <location>
        <begin position="719"/>
        <end position="737"/>
    </location>
</feature>
<dbReference type="Proteomes" id="UP000198287">
    <property type="component" value="Unassembled WGS sequence"/>
</dbReference>
<evidence type="ECO:0000313" key="4">
    <source>
        <dbReference type="Proteomes" id="UP000198287"/>
    </source>
</evidence>
<dbReference type="AlphaFoldDB" id="A0A226DPT5"/>
<reference evidence="3 4" key="1">
    <citation type="submission" date="2015-12" db="EMBL/GenBank/DDBJ databases">
        <title>The genome of Folsomia candida.</title>
        <authorList>
            <person name="Faddeeva A."/>
            <person name="Derks M.F."/>
            <person name="Anvar Y."/>
            <person name="Smit S."/>
            <person name="Van Straalen N."/>
            <person name="Roelofs D."/>
        </authorList>
    </citation>
    <scope>NUCLEOTIDE SEQUENCE [LARGE SCALE GENOMIC DNA]</scope>
    <source>
        <strain evidence="3 4">VU population</strain>
        <tissue evidence="3">Whole body</tissue>
    </source>
</reference>
<feature type="transmembrane region" description="Helical" evidence="1">
    <location>
        <begin position="430"/>
        <end position="454"/>
    </location>
</feature>
<keyword evidence="1" id="KW-0472">Membrane</keyword>
<evidence type="ECO:0000313" key="3">
    <source>
        <dbReference type="EMBL" id="OXA46226.1"/>
    </source>
</evidence>
<dbReference type="Gene3D" id="1.10.287.70">
    <property type="match status" value="1"/>
</dbReference>
<dbReference type="EMBL" id="LNIX01000016">
    <property type="protein sequence ID" value="OXA46226.1"/>
    <property type="molecule type" value="Genomic_DNA"/>
</dbReference>
<feature type="signal peptide" evidence="2">
    <location>
        <begin position="1"/>
        <end position="25"/>
    </location>
</feature>